<evidence type="ECO:0000256" key="3">
    <source>
        <dbReference type="ARBA" id="ARBA00023136"/>
    </source>
</evidence>
<gene>
    <name evidence="8" type="ORF">JHC10_11415</name>
    <name evidence="9" type="ORF">JHC11_01500</name>
</gene>
<dbReference type="Pfam" id="PF13627">
    <property type="entry name" value="LptM_cons"/>
    <property type="match status" value="1"/>
</dbReference>
<evidence type="ECO:0000256" key="5">
    <source>
        <dbReference type="ARBA" id="ARBA00023237"/>
    </source>
</evidence>
<keyword evidence="11" id="KW-1185">Reference proteome</keyword>
<dbReference type="EMBL" id="JAEMOP010000002">
    <property type="protein sequence ID" value="MBJ7314680.1"/>
    <property type="molecule type" value="Genomic_DNA"/>
</dbReference>
<keyword evidence="4" id="KW-0564">Palmitate</keyword>
<evidence type="ECO:0000256" key="6">
    <source>
        <dbReference type="ARBA" id="ARBA00023288"/>
    </source>
</evidence>
<dbReference type="Proteomes" id="UP000655994">
    <property type="component" value="Unassembled WGS sequence"/>
</dbReference>
<protein>
    <submittedName>
        <fullName evidence="9">Lipoprotein</fullName>
    </submittedName>
</protein>
<evidence type="ECO:0000313" key="9">
    <source>
        <dbReference type="EMBL" id="MBJ7314680.1"/>
    </source>
</evidence>
<evidence type="ECO:0000313" key="8">
    <source>
        <dbReference type="EMBL" id="MBJ7267543.1"/>
    </source>
</evidence>
<dbReference type="GeneID" id="78253256"/>
<dbReference type="RefSeq" id="WP_126783178.1">
    <property type="nucleotide sequence ID" value="NZ_CAXAWT010000005.1"/>
</dbReference>
<evidence type="ECO:0000256" key="2">
    <source>
        <dbReference type="ARBA" id="ARBA00022729"/>
    </source>
</evidence>
<dbReference type="EMBL" id="JAEMOS010000036">
    <property type="protein sequence ID" value="MBJ7267543.1"/>
    <property type="molecule type" value="Genomic_DNA"/>
</dbReference>
<feature type="region of interest" description="Disordered" evidence="7">
    <location>
        <begin position="23"/>
        <end position="48"/>
    </location>
</feature>
<evidence type="ECO:0000313" key="10">
    <source>
        <dbReference type="Proteomes" id="UP000621390"/>
    </source>
</evidence>
<keyword evidence="6 9" id="KW-0449">Lipoprotein</keyword>
<proteinExistence type="predicted"/>
<reference evidence="9 11" key="1">
    <citation type="submission" date="2020-09" db="EMBL/GenBank/DDBJ databases">
        <title>Draft Genomes of Bacterial Isolates from North Pond Shallow Sediments.</title>
        <authorList>
            <person name="Kiel Reese B."/>
            <person name="Mullis M."/>
            <person name="Weisend R.E."/>
        </authorList>
    </citation>
    <scope>NUCLEOTIDE SEQUENCE</scope>
    <source>
        <strain evidence="9">KJE-2</strain>
        <strain evidence="8 11">KJE-3</strain>
    </source>
</reference>
<keyword evidence="3" id="KW-0472">Membrane</keyword>
<dbReference type="PROSITE" id="PS51257">
    <property type="entry name" value="PROKAR_LIPOPROTEIN"/>
    <property type="match status" value="1"/>
</dbReference>
<evidence type="ECO:0000313" key="11">
    <source>
        <dbReference type="Proteomes" id="UP000655994"/>
    </source>
</evidence>
<organism evidence="9 10">
    <name type="scientific">Idiomarina abyssalis</name>
    <dbReference type="NCBI Taxonomy" id="86102"/>
    <lineage>
        <taxon>Bacteria</taxon>
        <taxon>Pseudomonadati</taxon>
        <taxon>Pseudomonadota</taxon>
        <taxon>Gammaproteobacteria</taxon>
        <taxon>Alteromonadales</taxon>
        <taxon>Idiomarinaceae</taxon>
        <taxon>Idiomarina</taxon>
    </lineage>
</organism>
<comment type="subcellular location">
    <subcellularLocation>
        <location evidence="1">Cell outer membrane</location>
        <topology evidence="1">Lipid-anchor</topology>
    </subcellularLocation>
</comment>
<accession>A0A8I1G6V2</accession>
<name>A0A8I1G6V2_9GAMM</name>
<evidence type="ECO:0000256" key="1">
    <source>
        <dbReference type="ARBA" id="ARBA00004459"/>
    </source>
</evidence>
<dbReference type="Proteomes" id="UP000621390">
    <property type="component" value="Unassembled WGS sequence"/>
</dbReference>
<dbReference type="GO" id="GO:0009279">
    <property type="term" value="C:cell outer membrane"/>
    <property type="evidence" value="ECO:0007669"/>
    <property type="project" value="UniProtKB-SubCell"/>
</dbReference>
<dbReference type="NCBIfam" id="NF047847">
    <property type="entry name" value="SS_mature_LptM"/>
    <property type="match status" value="1"/>
</dbReference>
<evidence type="ECO:0000256" key="7">
    <source>
        <dbReference type="SAM" id="MobiDB-lite"/>
    </source>
</evidence>
<keyword evidence="2" id="KW-0732">Signal</keyword>
<evidence type="ECO:0000256" key="4">
    <source>
        <dbReference type="ARBA" id="ARBA00023139"/>
    </source>
</evidence>
<comment type="caution">
    <text evidence="9">The sequence shown here is derived from an EMBL/GenBank/DDBJ whole genome shotgun (WGS) entry which is preliminary data.</text>
</comment>
<dbReference type="AlphaFoldDB" id="A0A8I1G6V2"/>
<dbReference type="InterPro" id="IPR032831">
    <property type="entry name" value="LptM_cons"/>
</dbReference>
<keyword evidence="5" id="KW-0998">Cell outer membrane</keyword>
<sequence>MFSRIVIKTLVLSAILMTLVGCGQKGPLTPEPMPEQNTPAEPPAEDKE</sequence>